<protein>
    <submittedName>
        <fullName evidence="2">Low-density lipoprotein receptor-related protein 1B isoform X1</fullName>
    </submittedName>
</protein>
<evidence type="ECO:0000313" key="3">
    <source>
        <dbReference type="Proteomes" id="UP001205998"/>
    </source>
</evidence>
<keyword evidence="2" id="KW-0675">Receptor</keyword>
<dbReference type="AlphaFoldDB" id="A0AAD5FVF3"/>
<dbReference type="GO" id="GO:0017147">
    <property type="term" value="F:Wnt-protein binding"/>
    <property type="evidence" value="ECO:0007669"/>
    <property type="project" value="TreeGrafter"/>
</dbReference>
<proteinExistence type="predicted"/>
<dbReference type="GO" id="GO:0005886">
    <property type="term" value="C:plasma membrane"/>
    <property type="evidence" value="ECO:0007669"/>
    <property type="project" value="TreeGrafter"/>
</dbReference>
<dbReference type="Gene3D" id="2.120.10.30">
    <property type="entry name" value="TolB, C-terminal domain"/>
    <property type="match status" value="1"/>
</dbReference>
<sequence>MSLFVSQVIHRTSVPNALAVDWIGKNLYWCDAERKTVEVAKANGLYPTILLSSGLQNPSSLTLDPLTGYVFWIDCCEHAHIGRMGMDGSHPRVIVDTDTHAPSALTIDYVNSRIYWADGSRILFSDMNGSKTRRGS</sequence>
<reference evidence="2" key="1">
    <citation type="submission" date="2018-07" db="EMBL/GenBank/DDBJ databases">
        <title>Comparative genomics of catfishes provides insights into carnivory and benthic adaptation.</title>
        <authorList>
            <person name="Zhang Y."/>
            <person name="Wang D."/>
            <person name="Peng Z."/>
            <person name="Zheng S."/>
            <person name="Shao F."/>
            <person name="Tao W."/>
        </authorList>
    </citation>
    <scope>NUCLEOTIDE SEQUENCE</scope>
    <source>
        <strain evidence="2">Chongqing</strain>
    </source>
</reference>
<name>A0AAD5FVF3_SILAS</name>
<feature type="repeat" description="LDL-receptor class B" evidence="1">
    <location>
        <begin position="68"/>
        <end position="111"/>
    </location>
</feature>
<dbReference type="PROSITE" id="PS51120">
    <property type="entry name" value="LDLRB"/>
    <property type="match status" value="2"/>
</dbReference>
<dbReference type="InterPro" id="IPR000033">
    <property type="entry name" value="LDLR_classB_rpt"/>
</dbReference>
<comment type="caution">
    <text evidence="2">The sequence shown here is derived from an EMBL/GenBank/DDBJ whole genome shotgun (WGS) entry which is preliminary data.</text>
</comment>
<dbReference type="EMBL" id="MU530580">
    <property type="protein sequence ID" value="KAI5629968.1"/>
    <property type="molecule type" value="Genomic_DNA"/>
</dbReference>
<gene>
    <name evidence="2" type="ORF">C0J50_12631</name>
</gene>
<dbReference type="GO" id="GO:0042813">
    <property type="term" value="F:Wnt receptor activity"/>
    <property type="evidence" value="ECO:0007669"/>
    <property type="project" value="TreeGrafter"/>
</dbReference>
<accession>A0AAD5FVF3</accession>
<keyword evidence="2" id="KW-0449">Lipoprotein</keyword>
<dbReference type="GO" id="GO:0060070">
    <property type="term" value="P:canonical Wnt signaling pathway"/>
    <property type="evidence" value="ECO:0007669"/>
    <property type="project" value="TreeGrafter"/>
</dbReference>
<organism evidence="2 3">
    <name type="scientific">Silurus asotus</name>
    <name type="common">Amur catfish</name>
    <name type="synonym">Parasilurus asotus</name>
    <dbReference type="NCBI Taxonomy" id="30991"/>
    <lineage>
        <taxon>Eukaryota</taxon>
        <taxon>Metazoa</taxon>
        <taxon>Chordata</taxon>
        <taxon>Craniata</taxon>
        <taxon>Vertebrata</taxon>
        <taxon>Euteleostomi</taxon>
        <taxon>Actinopterygii</taxon>
        <taxon>Neopterygii</taxon>
        <taxon>Teleostei</taxon>
        <taxon>Ostariophysi</taxon>
        <taxon>Siluriformes</taxon>
        <taxon>Siluridae</taxon>
        <taxon>Silurus</taxon>
    </lineage>
</organism>
<keyword evidence="3" id="KW-1185">Reference proteome</keyword>
<dbReference type="InterPro" id="IPR050778">
    <property type="entry name" value="Cueball_EGF_LRP_Nidogen"/>
</dbReference>
<dbReference type="Pfam" id="PF00058">
    <property type="entry name" value="Ldl_recept_b"/>
    <property type="match status" value="2"/>
</dbReference>
<dbReference type="PANTHER" id="PTHR46513:SF7">
    <property type="entry name" value="LDL RECEPTOR RELATED PROTEIN 1B"/>
    <property type="match status" value="1"/>
</dbReference>
<dbReference type="Proteomes" id="UP001205998">
    <property type="component" value="Unassembled WGS sequence"/>
</dbReference>
<feature type="repeat" description="LDL-receptor class B" evidence="1">
    <location>
        <begin position="25"/>
        <end position="67"/>
    </location>
</feature>
<dbReference type="InterPro" id="IPR011042">
    <property type="entry name" value="6-blade_b-propeller_TolB-like"/>
</dbReference>
<evidence type="ECO:0000313" key="2">
    <source>
        <dbReference type="EMBL" id="KAI5629968.1"/>
    </source>
</evidence>
<evidence type="ECO:0000256" key="1">
    <source>
        <dbReference type="PROSITE-ProRule" id="PRU00461"/>
    </source>
</evidence>
<dbReference type="SMART" id="SM00135">
    <property type="entry name" value="LY"/>
    <property type="match status" value="3"/>
</dbReference>
<dbReference type="PANTHER" id="PTHR46513">
    <property type="entry name" value="VITELLOGENIN RECEPTOR-LIKE PROTEIN-RELATED-RELATED"/>
    <property type="match status" value="1"/>
</dbReference>
<dbReference type="SUPFAM" id="SSF63825">
    <property type="entry name" value="YWTD domain"/>
    <property type="match status" value="1"/>
</dbReference>